<dbReference type="SMART" id="SM00267">
    <property type="entry name" value="GGDEF"/>
    <property type="match status" value="1"/>
</dbReference>
<dbReference type="InterPro" id="IPR029787">
    <property type="entry name" value="Nucleotide_cyclase"/>
</dbReference>
<proteinExistence type="predicted"/>
<dbReference type="SUPFAM" id="SSF55785">
    <property type="entry name" value="PYP-like sensor domain (PAS domain)"/>
    <property type="match status" value="2"/>
</dbReference>
<dbReference type="RefSeq" id="WP_139825591.1">
    <property type="nucleotide sequence ID" value="NZ_AP022614.1"/>
</dbReference>
<dbReference type="CDD" id="cd01949">
    <property type="entry name" value="GGDEF"/>
    <property type="match status" value="1"/>
</dbReference>
<dbReference type="Pfam" id="PF00990">
    <property type="entry name" value="GGDEF"/>
    <property type="match status" value="1"/>
</dbReference>
<keyword evidence="2" id="KW-1185">Reference proteome</keyword>
<dbReference type="InterPro" id="IPR052155">
    <property type="entry name" value="Biofilm_reg_signaling"/>
</dbReference>
<dbReference type="InterPro" id="IPR000160">
    <property type="entry name" value="GGDEF_dom"/>
</dbReference>
<dbReference type="GO" id="GO:0006355">
    <property type="term" value="P:regulation of DNA-templated transcription"/>
    <property type="evidence" value="ECO:0007669"/>
    <property type="project" value="InterPro"/>
</dbReference>
<accession>A0A7I7YXZ8</accession>
<dbReference type="Gene3D" id="3.30.450.20">
    <property type="entry name" value="PAS domain"/>
    <property type="match status" value="2"/>
</dbReference>
<dbReference type="InterPro" id="IPR013656">
    <property type="entry name" value="PAS_4"/>
</dbReference>
<dbReference type="Pfam" id="PF00989">
    <property type="entry name" value="PAS"/>
    <property type="match status" value="1"/>
</dbReference>
<dbReference type="Proteomes" id="UP000467105">
    <property type="component" value="Chromosome"/>
</dbReference>
<dbReference type="NCBIfam" id="TIGR00229">
    <property type="entry name" value="sensory_box"/>
    <property type="match status" value="1"/>
</dbReference>
<dbReference type="SMART" id="SM00091">
    <property type="entry name" value="PAS"/>
    <property type="match status" value="2"/>
</dbReference>
<dbReference type="InterPro" id="IPR013767">
    <property type="entry name" value="PAS_fold"/>
</dbReference>
<evidence type="ECO:0000313" key="1">
    <source>
        <dbReference type="EMBL" id="BBZ46232.1"/>
    </source>
</evidence>
<dbReference type="SUPFAM" id="SSF55073">
    <property type="entry name" value="Nucleotide cyclase"/>
    <property type="match status" value="1"/>
</dbReference>
<dbReference type="PROSITE" id="PS50112">
    <property type="entry name" value="PAS"/>
    <property type="match status" value="1"/>
</dbReference>
<sequence length="431" mass="45642">MLTSWIADCVYPPLPRASSPTPGTITVPAALADSMSDCVVGVDADGLIVHWNRAAERTYRRPAADVMGQPVAEALGTAIDLSGLAEKGLFSYTDLHRASDGTAVPVHVAAAPAETGAVLVCTDLRRPQANEQRLQTVVERLDEGIVLLSPDGDLVSINPAALRILGMKPGQLATDFQARASQVPLFDASGEPLAREKRPNLRVQETGTAIMDTVYGVDWPDGQRRWLCISYQALHPEDPAGSDILVTLRDVTARHEATLALTHQANHDALTGLPNRACVISTINAALQPDAEKVLGAVLFIDIDDLKAVNDALGHGAGDDLLRQAGRRLKAAVEGYGMVGRVGGDEFVVVIERSLRPGEIDDICRSLAAALDGPVAIAGATAPRIRASVGVACVDPAATRSAEELLSDADRAMYRAKAEKSASRVRRRTAS</sequence>
<dbReference type="PROSITE" id="PS50887">
    <property type="entry name" value="GGDEF"/>
    <property type="match status" value="1"/>
</dbReference>
<name>A0A7I7YXZ8_9MYCO</name>
<dbReference type="CDD" id="cd00130">
    <property type="entry name" value="PAS"/>
    <property type="match status" value="2"/>
</dbReference>
<dbReference type="AlphaFoldDB" id="A0A7I7YXZ8"/>
<dbReference type="InterPro" id="IPR000014">
    <property type="entry name" value="PAS"/>
</dbReference>
<dbReference type="Gene3D" id="3.30.70.270">
    <property type="match status" value="1"/>
</dbReference>
<dbReference type="Pfam" id="PF08448">
    <property type="entry name" value="PAS_4"/>
    <property type="match status" value="1"/>
</dbReference>
<gene>
    <name evidence="1" type="ORF">MPRM_35130</name>
</gene>
<dbReference type="PANTHER" id="PTHR44757">
    <property type="entry name" value="DIGUANYLATE CYCLASE DGCP"/>
    <property type="match status" value="1"/>
</dbReference>
<dbReference type="InterPro" id="IPR043128">
    <property type="entry name" value="Rev_trsase/Diguanyl_cyclase"/>
</dbReference>
<dbReference type="EMBL" id="AP022614">
    <property type="protein sequence ID" value="BBZ46232.1"/>
    <property type="molecule type" value="Genomic_DNA"/>
</dbReference>
<dbReference type="OrthoDB" id="23692at2"/>
<evidence type="ECO:0000313" key="2">
    <source>
        <dbReference type="Proteomes" id="UP000467105"/>
    </source>
</evidence>
<protein>
    <submittedName>
        <fullName evidence="1">Uncharacterized protein</fullName>
    </submittedName>
</protein>
<dbReference type="PANTHER" id="PTHR44757:SF2">
    <property type="entry name" value="BIOFILM ARCHITECTURE MAINTENANCE PROTEIN MBAA"/>
    <property type="match status" value="1"/>
</dbReference>
<organism evidence="1 2">
    <name type="scientific">Mycobacterium parmense</name>
    <dbReference type="NCBI Taxonomy" id="185642"/>
    <lineage>
        <taxon>Bacteria</taxon>
        <taxon>Bacillati</taxon>
        <taxon>Actinomycetota</taxon>
        <taxon>Actinomycetes</taxon>
        <taxon>Mycobacteriales</taxon>
        <taxon>Mycobacteriaceae</taxon>
        <taxon>Mycobacterium</taxon>
        <taxon>Mycobacterium simiae complex</taxon>
    </lineage>
</organism>
<dbReference type="NCBIfam" id="TIGR00254">
    <property type="entry name" value="GGDEF"/>
    <property type="match status" value="1"/>
</dbReference>
<dbReference type="InterPro" id="IPR035965">
    <property type="entry name" value="PAS-like_dom_sf"/>
</dbReference>
<reference evidence="1 2" key="1">
    <citation type="journal article" date="2019" name="Emerg. Microbes Infect.">
        <title>Comprehensive subspecies identification of 175 nontuberculous mycobacteria species based on 7547 genomic profiles.</title>
        <authorList>
            <person name="Matsumoto Y."/>
            <person name="Kinjo T."/>
            <person name="Motooka D."/>
            <person name="Nabeya D."/>
            <person name="Jung N."/>
            <person name="Uechi K."/>
            <person name="Horii T."/>
            <person name="Iida T."/>
            <person name="Fujita J."/>
            <person name="Nakamura S."/>
        </authorList>
    </citation>
    <scope>NUCLEOTIDE SEQUENCE [LARGE SCALE GENOMIC DNA]</scope>
    <source>
        <strain evidence="1 2">JCM 14742</strain>
    </source>
</reference>